<evidence type="ECO:0000259" key="1">
    <source>
        <dbReference type="PROSITE" id="PS50878"/>
    </source>
</evidence>
<proteinExistence type="predicted"/>
<gene>
    <name evidence="2" type="ORF">Ddye_026650</name>
</gene>
<dbReference type="InterPro" id="IPR000477">
    <property type="entry name" value="RT_dom"/>
</dbReference>
<feature type="domain" description="Reverse transcriptase" evidence="1">
    <location>
        <begin position="125"/>
        <end position="360"/>
    </location>
</feature>
<reference evidence="2" key="1">
    <citation type="journal article" date="2023" name="Plant J.">
        <title>Genome sequences and population genomics provide insights into the demographic history, inbreeding, and mutation load of two 'living fossil' tree species of Dipteronia.</title>
        <authorList>
            <person name="Feng Y."/>
            <person name="Comes H.P."/>
            <person name="Chen J."/>
            <person name="Zhu S."/>
            <person name="Lu R."/>
            <person name="Zhang X."/>
            <person name="Li P."/>
            <person name="Qiu J."/>
            <person name="Olsen K.M."/>
            <person name="Qiu Y."/>
        </authorList>
    </citation>
    <scope>NUCLEOTIDE SEQUENCE</scope>
    <source>
        <strain evidence="2">KIB01</strain>
    </source>
</reference>
<dbReference type="InterPro" id="IPR043502">
    <property type="entry name" value="DNA/RNA_pol_sf"/>
</dbReference>
<protein>
    <recommendedName>
        <fullName evidence="1">Reverse transcriptase domain-containing protein</fullName>
    </recommendedName>
</protein>
<dbReference type="Pfam" id="PF00078">
    <property type="entry name" value="RVT_1"/>
    <property type="match status" value="1"/>
</dbReference>
<comment type="caution">
    <text evidence="2">The sequence shown here is derived from an EMBL/GenBank/DDBJ whole genome shotgun (WGS) entry which is preliminary data.</text>
</comment>
<dbReference type="AlphaFoldDB" id="A0AAD9TMM9"/>
<dbReference type="EMBL" id="JANJYI010000008">
    <property type="protein sequence ID" value="KAK2638855.1"/>
    <property type="molecule type" value="Genomic_DNA"/>
</dbReference>
<dbReference type="PANTHER" id="PTHR19446">
    <property type="entry name" value="REVERSE TRANSCRIPTASES"/>
    <property type="match status" value="1"/>
</dbReference>
<dbReference type="SUPFAM" id="SSF56672">
    <property type="entry name" value="DNA/RNA polymerases"/>
    <property type="match status" value="1"/>
</dbReference>
<evidence type="ECO:0000313" key="2">
    <source>
        <dbReference type="EMBL" id="KAK2638855.1"/>
    </source>
</evidence>
<evidence type="ECO:0000313" key="3">
    <source>
        <dbReference type="Proteomes" id="UP001280121"/>
    </source>
</evidence>
<dbReference type="Proteomes" id="UP001280121">
    <property type="component" value="Unassembled WGS sequence"/>
</dbReference>
<organism evidence="2 3">
    <name type="scientific">Dipteronia dyeriana</name>
    <dbReference type="NCBI Taxonomy" id="168575"/>
    <lineage>
        <taxon>Eukaryota</taxon>
        <taxon>Viridiplantae</taxon>
        <taxon>Streptophyta</taxon>
        <taxon>Embryophyta</taxon>
        <taxon>Tracheophyta</taxon>
        <taxon>Spermatophyta</taxon>
        <taxon>Magnoliopsida</taxon>
        <taxon>eudicotyledons</taxon>
        <taxon>Gunneridae</taxon>
        <taxon>Pentapetalae</taxon>
        <taxon>rosids</taxon>
        <taxon>malvids</taxon>
        <taxon>Sapindales</taxon>
        <taxon>Sapindaceae</taxon>
        <taxon>Hippocastanoideae</taxon>
        <taxon>Acereae</taxon>
        <taxon>Dipteronia</taxon>
    </lineage>
</organism>
<dbReference type="PROSITE" id="PS50878">
    <property type="entry name" value="RT_POL"/>
    <property type="match status" value="1"/>
</dbReference>
<dbReference type="CDD" id="cd01650">
    <property type="entry name" value="RT_nLTR_like"/>
    <property type="match status" value="1"/>
</dbReference>
<keyword evidence="3" id="KW-1185">Reference proteome</keyword>
<accession>A0AAD9TMM9</accession>
<sequence>MMKETLKGWKDCKAVGSKGFLLFSKSKAAKLTLKSWLNSKKCSSLNLKELEVKLGAIDDKAETGGWKDSLRKERHRLRENLWKSLKRDEQFWRQKSSARTGRFQLEFYQRSLGEIQDDFMNFIHEFHNGGSIIRELNRAFIALIPKVDKPKKLKDYRPICLVSALYKVLAKVLVNILRKIMDVVIEETQMEFVSNRQLTDSFMITEEIINKWKGDKEGGLLVKLDFEKAYDSVDHGFLYHLLEDNPQFGMEKGLRQGDPISPFLFNIVVEGLNVLLQRSRHLGQIEEVANRLERLQMDFLWGDRELERKLHAVNWKDVCKRKDKGGLGIGRILQKNKAFLVKWIWRFGKEDKALWRKVICSKYKVDDKSLFWNWQGSSSASFFVKSMKTFKGGLSEMFCSCDQEMWSDSGVWKLGWDKNIYDIRELLNSAGNIKIMFESRRFNSFADSLARMGSSRSGDFVEWGDF</sequence>
<name>A0AAD9TMM9_9ROSI</name>